<feature type="transmembrane region" description="Helical" evidence="4">
    <location>
        <begin position="119"/>
        <end position="141"/>
    </location>
</feature>
<sequence length="340" mass="37960">MQNFAILLIGFTLFSSLLLAFTQIRGSTEQEGIFSRVSAIVLLLGISGLQLAHLGFLNGTHDTINSSLYLCLLFIIAPSFYGFSIVLLGSEKTKQPAQFLHYLPALVCLFLPNTIIYPWGFLGAFLVGTGYLVWIAARLYQLKEQRSRFKAELFGLAALFCIAVLVILLAFSMPLIAERWFFTLYSILIASAVFMVMLVLMMSPKVIENVSEVAKAVYAESTLKNIDEQATLQQLDKLIINDKLYEQEDLKLSTLADLLDLTTHQLSELVNTRLNKGFSQYIREHRINAAKRLLIDEPSASVLSIGLSVGFTSQSNFYAAFKELTGIPPGKYRRQENSTS</sequence>
<dbReference type="PANTHER" id="PTHR43280">
    <property type="entry name" value="ARAC-FAMILY TRANSCRIPTIONAL REGULATOR"/>
    <property type="match status" value="1"/>
</dbReference>
<dbReference type="InterPro" id="IPR018060">
    <property type="entry name" value="HTH_AraC"/>
</dbReference>
<dbReference type="InterPro" id="IPR009057">
    <property type="entry name" value="Homeodomain-like_sf"/>
</dbReference>
<evidence type="ECO:0000256" key="2">
    <source>
        <dbReference type="ARBA" id="ARBA00023125"/>
    </source>
</evidence>
<dbReference type="SMART" id="SM00342">
    <property type="entry name" value="HTH_ARAC"/>
    <property type="match status" value="1"/>
</dbReference>
<reference evidence="6 7" key="1">
    <citation type="submission" date="2018-05" db="EMBL/GenBank/DDBJ databases">
        <title>Leucothrix arctica sp. nov., isolated from Arctic seawater.</title>
        <authorList>
            <person name="Choi A."/>
            <person name="Baek K."/>
        </authorList>
    </citation>
    <scope>NUCLEOTIDE SEQUENCE [LARGE SCALE GENOMIC DNA]</scope>
    <source>
        <strain evidence="6 7">IMCC9719</strain>
    </source>
</reference>
<evidence type="ECO:0000256" key="1">
    <source>
        <dbReference type="ARBA" id="ARBA00023015"/>
    </source>
</evidence>
<keyword evidence="3" id="KW-0804">Transcription</keyword>
<evidence type="ECO:0000313" key="6">
    <source>
        <dbReference type="EMBL" id="PWQ95939.1"/>
    </source>
</evidence>
<keyword evidence="2" id="KW-0238">DNA-binding</keyword>
<name>A0A317CC40_9GAMM</name>
<dbReference type="GO" id="GO:0043565">
    <property type="term" value="F:sequence-specific DNA binding"/>
    <property type="evidence" value="ECO:0007669"/>
    <property type="project" value="InterPro"/>
</dbReference>
<comment type="caution">
    <text evidence="6">The sequence shown here is derived from an EMBL/GenBank/DDBJ whole genome shotgun (WGS) entry which is preliminary data.</text>
</comment>
<accession>A0A317CC40</accession>
<keyword evidence="4" id="KW-0472">Membrane</keyword>
<evidence type="ECO:0000256" key="4">
    <source>
        <dbReference type="SAM" id="Phobius"/>
    </source>
</evidence>
<keyword evidence="4" id="KW-1133">Transmembrane helix</keyword>
<evidence type="ECO:0000256" key="3">
    <source>
        <dbReference type="ARBA" id="ARBA00023163"/>
    </source>
</evidence>
<dbReference type="Gene3D" id="1.10.10.60">
    <property type="entry name" value="Homeodomain-like"/>
    <property type="match status" value="2"/>
</dbReference>
<dbReference type="PROSITE" id="PS01124">
    <property type="entry name" value="HTH_ARAC_FAMILY_2"/>
    <property type="match status" value="1"/>
</dbReference>
<dbReference type="SUPFAM" id="SSF46689">
    <property type="entry name" value="Homeodomain-like"/>
    <property type="match status" value="1"/>
</dbReference>
<gene>
    <name evidence="6" type="ORF">DKT75_11195</name>
</gene>
<dbReference type="InterPro" id="IPR018062">
    <property type="entry name" value="HTH_AraC-typ_CS"/>
</dbReference>
<dbReference type="PRINTS" id="PR00032">
    <property type="entry name" value="HTHARAC"/>
</dbReference>
<keyword evidence="1" id="KW-0805">Transcription regulation</keyword>
<dbReference type="OrthoDB" id="345413at2"/>
<dbReference type="PROSITE" id="PS00041">
    <property type="entry name" value="HTH_ARAC_FAMILY_1"/>
    <property type="match status" value="1"/>
</dbReference>
<evidence type="ECO:0000313" key="7">
    <source>
        <dbReference type="Proteomes" id="UP000245506"/>
    </source>
</evidence>
<dbReference type="RefSeq" id="WP_109823518.1">
    <property type="nucleotide sequence ID" value="NZ_QGKL01000031.1"/>
</dbReference>
<organism evidence="6 7">
    <name type="scientific">Leucothrix arctica</name>
    <dbReference type="NCBI Taxonomy" id="1481894"/>
    <lineage>
        <taxon>Bacteria</taxon>
        <taxon>Pseudomonadati</taxon>
        <taxon>Pseudomonadota</taxon>
        <taxon>Gammaproteobacteria</taxon>
        <taxon>Thiotrichales</taxon>
        <taxon>Thiotrichaceae</taxon>
        <taxon>Leucothrix</taxon>
    </lineage>
</organism>
<feature type="transmembrane region" description="Helical" evidence="4">
    <location>
        <begin position="68"/>
        <end position="89"/>
    </location>
</feature>
<protein>
    <submittedName>
        <fullName evidence="6">AraC family transcriptional regulator</fullName>
    </submittedName>
</protein>
<dbReference type="GO" id="GO:0003700">
    <property type="term" value="F:DNA-binding transcription factor activity"/>
    <property type="evidence" value="ECO:0007669"/>
    <property type="project" value="InterPro"/>
</dbReference>
<feature type="domain" description="HTH araC/xylS-type" evidence="5">
    <location>
        <begin position="234"/>
        <end position="335"/>
    </location>
</feature>
<keyword evidence="4" id="KW-0812">Transmembrane</keyword>
<feature type="transmembrane region" description="Helical" evidence="4">
    <location>
        <begin position="182"/>
        <end position="201"/>
    </location>
</feature>
<dbReference type="EMBL" id="QGKL01000031">
    <property type="protein sequence ID" value="PWQ95939.1"/>
    <property type="molecule type" value="Genomic_DNA"/>
</dbReference>
<keyword evidence="7" id="KW-1185">Reference proteome</keyword>
<evidence type="ECO:0000259" key="5">
    <source>
        <dbReference type="PROSITE" id="PS01124"/>
    </source>
</evidence>
<feature type="transmembrane region" description="Helical" evidence="4">
    <location>
        <begin position="36"/>
        <end position="56"/>
    </location>
</feature>
<dbReference type="InterPro" id="IPR020449">
    <property type="entry name" value="Tscrpt_reg_AraC-type_HTH"/>
</dbReference>
<dbReference type="Pfam" id="PF12833">
    <property type="entry name" value="HTH_18"/>
    <property type="match status" value="1"/>
</dbReference>
<dbReference type="AlphaFoldDB" id="A0A317CC40"/>
<dbReference type="PANTHER" id="PTHR43280:SF29">
    <property type="entry name" value="ARAC-FAMILY TRANSCRIPTIONAL REGULATOR"/>
    <property type="match status" value="1"/>
</dbReference>
<dbReference type="Proteomes" id="UP000245506">
    <property type="component" value="Unassembled WGS sequence"/>
</dbReference>
<feature type="transmembrane region" description="Helical" evidence="4">
    <location>
        <begin position="153"/>
        <end position="176"/>
    </location>
</feature>
<proteinExistence type="predicted"/>